<proteinExistence type="predicted"/>
<dbReference type="PROSITE" id="PS51253">
    <property type="entry name" value="HTH_CENPB"/>
    <property type="match status" value="1"/>
</dbReference>
<dbReference type="GO" id="GO:0005634">
    <property type="term" value="C:nucleus"/>
    <property type="evidence" value="ECO:0007669"/>
    <property type="project" value="UniProtKB-SubCell"/>
</dbReference>
<sequence>MHLISTLPNSMIKKENDLMVNKYIRKSNRGSWTEETMQMAMNEAKTRSISSASKKYGIPIGTLHRHIKKGDSSKSLGRFKPVFSKELEREICDLAMERDILFYGLTKRSLQQLAYEVAKVNNIPHPFACEKAGKAWLDGFMKRHPQLAFRTPEPTALAPCSALNRTQVNRFYDNLWSIISHHNFLTRPDDIYNMDETGVKTSASKPPRVISVKGKKQVGVIATAEKGQLTTVICACSATCRFIPPCFMFGQRKRMNERLLDGAPNGSLAWVSDSGWITNSTFNNWLKFFIDITRPKQDRPVLLILDNHSTHQNLEALNLARQNHVIMVSIPPHTSHKLQPLDVSVYRSFKVAFEQALDTFQKNHPGRRVNQFGFCTCNSFYENAAVIEEQSNTAVTDEGDKNKDPVVAENIGLNNDNVTEIENPCDVINDPVEKNNTDEPPAGNDSEDKQKEEKELNSDDKKNEMTEDSTLETRSGVFDKSWDQPSTSHYISPIKILPSPKVTPTIKKRKARCQRSEVLTSSPFKNPIKMKIEMKGKPNLLFNRTIKGKENQNKEVRTCENKGKGKGKGVKTEKDKHIVPNIEQSSQNDVFCVLCGEPYVEPPTEDWVVVGHMNCVPTQRMMTCRHSGC</sequence>
<gene>
    <name evidence="5" type="ORF">ACAOBT_LOCUS6187</name>
</gene>
<dbReference type="Gene3D" id="1.10.10.60">
    <property type="entry name" value="Homeodomain-like"/>
    <property type="match status" value="1"/>
</dbReference>
<dbReference type="InterPro" id="IPR050863">
    <property type="entry name" value="CenT-Element_Derived"/>
</dbReference>
<comment type="subcellular location">
    <subcellularLocation>
        <location evidence="1">Nucleus</location>
    </subcellularLocation>
</comment>
<dbReference type="Proteomes" id="UP001152888">
    <property type="component" value="Unassembled WGS sequence"/>
</dbReference>
<protein>
    <recommendedName>
        <fullName evidence="4">HTH CENPB-type domain-containing protein</fullName>
    </recommendedName>
</protein>
<comment type="caution">
    <text evidence="5">The sequence shown here is derived from an EMBL/GenBank/DDBJ whole genome shotgun (WGS) entry which is preliminary data.</text>
</comment>
<dbReference type="Pfam" id="PF03184">
    <property type="entry name" value="DDE_1"/>
    <property type="match status" value="1"/>
</dbReference>
<dbReference type="SUPFAM" id="SSF46689">
    <property type="entry name" value="Homeodomain-like"/>
    <property type="match status" value="1"/>
</dbReference>
<evidence type="ECO:0000313" key="5">
    <source>
        <dbReference type="EMBL" id="CAH1965150.1"/>
    </source>
</evidence>
<dbReference type="PANTHER" id="PTHR19303:SF74">
    <property type="entry name" value="POGO TRANSPOSABLE ELEMENT WITH KRAB DOMAIN"/>
    <property type="match status" value="1"/>
</dbReference>
<evidence type="ECO:0000259" key="4">
    <source>
        <dbReference type="PROSITE" id="PS51253"/>
    </source>
</evidence>
<feature type="compositionally biased region" description="Basic and acidic residues" evidence="3">
    <location>
        <begin position="446"/>
        <end position="465"/>
    </location>
</feature>
<accession>A0A9P0K121</accession>
<evidence type="ECO:0000256" key="1">
    <source>
        <dbReference type="ARBA" id="ARBA00004123"/>
    </source>
</evidence>
<dbReference type="InterPro" id="IPR006600">
    <property type="entry name" value="HTH_CenpB_DNA-bd_dom"/>
</dbReference>
<dbReference type="InterPro" id="IPR004875">
    <property type="entry name" value="DDE_SF_endonuclease_dom"/>
</dbReference>
<organism evidence="5 6">
    <name type="scientific">Acanthoscelides obtectus</name>
    <name type="common">Bean weevil</name>
    <name type="synonym">Bruchus obtectus</name>
    <dbReference type="NCBI Taxonomy" id="200917"/>
    <lineage>
        <taxon>Eukaryota</taxon>
        <taxon>Metazoa</taxon>
        <taxon>Ecdysozoa</taxon>
        <taxon>Arthropoda</taxon>
        <taxon>Hexapoda</taxon>
        <taxon>Insecta</taxon>
        <taxon>Pterygota</taxon>
        <taxon>Neoptera</taxon>
        <taxon>Endopterygota</taxon>
        <taxon>Coleoptera</taxon>
        <taxon>Polyphaga</taxon>
        <taxon>Cucujiformia</taxon>
        <taxon>Chrysomeloidea</taxon>
        <taxon>Chrysomelidae</taxon>
        <taxon>Bruchinae</taxon>
        <taxon>Bruchini</taxon>
        <taxon>Acanthoscelides</taxon>
    </lineage>
</organism>
<name>A0A9P0K121_ACAOB</name>
<evidence type="ECO:0000256" key="2">
    <source>
        <dbReference type="ARBA" id="ARBA00023125"/>
    </source>
</evidence>
<evidence type="ECO:0000256" key="3">
    <source>
        <dbReference type="SAM" id="MobiDB-lite"/>
    </source>
</evidence>
<dbReference type="EMBL" id="CAKOFQ010006722">
    <property type="protein sequence ID" value="CAH1965150.1"/>
    <property type="molecule type" value="Genomic_DNA"/>
</dbReference>
<keyword evidence="6" id="KW-1185">Reference proteome</keyword>
<reference evidence="5" key="1">
    <citation type="submission" date="2022-03" db="EMBL/GenBank/DDBJ databases">
        <authorList>
            <person name="Sayadi A."/>
        </authorList>
    </citation>
    <scope>NUCLEOTIDE SEQUENCE</scope>
</reference>
<dbReference type="OrthoDB" id="6754640at2759"/>
<feature type="domain" description="HTH CENPB-type" evidence="4">
    <location>
        <begin position="75"/>
        <end position="150"/>
    </location>
</feature>
<feature type="region of interest" description="Disordered" evidence="3">
    <location>
        <begin position="414"/>
        <end position="480"/>
    </location>
</feature>
<dbReference type="PANTHER" id="PTHR19303">
    <property type="entry name" value="TRANSPOSON"/>
    <property type="match status" value="1"/>
</dbReference>
<dbReference type="GO" id="GO:0003677">
    <property type="term" value="F:DNA binding"/>
    <property type="evidence" value="ECO:0007669"/>
    <property type="project" value="UniProtKB-KW"/>
</dbReference>
<evidence type="ECO:0000313" key="6">
    <source>
        <dbReference type="Proteomes" id="UP001152888"/>
    </source>
</evidence>
<dbReference type="AlphaFoldDB" id="A0A9P0K121"/>
<dbReference type="InterPro" id="IPR009057">
    <property type="entry name" value="Homeodomain-like_sf"/>
</dbReference>
<keyword evidence="2" id="KW-0238">DNA-binding</keyword>